<dbReference type="PANTHER" id="PTHR43818:SF11">
    <property type="entry name" value="BCDNA.GH03377"/>
    <property type="match status" value="1"/>
</dbReference>
<keyword evidence="5" id="KW-1185">Reference proteome</keyword>
<dbReference type="SUPFAM" id="SSF55347">
    <property type="entry name" value="Glyceraldehyde-3-phosphate dehydrogenase-like, C-terminal domain"/>
    <property type="match status" value="1"/>
</dbReference>
<sequence>MNVKSARTIRVAVVGAGPAGQAHAFGFRNAGMADALAGVEVVLDTVVDPDTALAETVARRYGFARTAADVSEILDNPEIEVVSVALPSFLSVPVLGSLLRAGKHVLGEKPLGRSGAEAAELVEIADRTESVAAVGFSYRRLPAVAQLRDAVRDGAIGTPYFARAHFFSDYALDPSSPMAWRFDREASGGGTILDMATHTIDALEYVLGDVGEVLACTLDTTITRRPGEDGQTHEVTNDDTALISLRFAGGALASILSSRVGAGCPIELGLEVFGSTGHVRYAFNRPNEWILYQKDLGEPGTDAPRTIIPGPSARYFTDTMPMAARGNATGYGEAFVAQMQELLRAVVAGEPMDTSFKAAARTMRVVDAALASASERRPVVVARA</sequence>
<dbReference type="InterPro" id="IPR055170">
    <property type="entry name" value="GFO_IDH_MocA-like_dom"/>
</dbReference>
<dbReference type="Gene3D" id="3.30.360.10">
    <property type="entry name" value="Dihydrodipicolinate Reductase, domain 2"/>
    <property type="match status" value="1"/>
</dbReference>
<dbReference type="InterPro" id="IPR050463">
    <property type="entry name" value="Gfo/Idh/MocA_oxidrdct_glycsds"/>
</dbReference>
<dbReference type="Proteomes" id="UP001072034">
    <property type="component" value="Unassembled WGS sequence"/>
</dbReference>
<evidence type="ECO:0000259" key="2">
    <source>
        <dbReference type="Pfam" id="PF01408"/>
    </source>
</evidence>
<keyword evidence="1" id="KW-0560">Oxidoreductase</keyword>
<organism evidence="4 5">
    <name type="scientific">Actinomyces israelii</name>
    <dbReference type="NCBI Taxonomy" id="1659"/>
    <lineage>
        <taxon>Bacteria</taxon>
        <taxon>Bacillati</taxon>
        <taxon>Actinomycetota</taxon>
        <taxon>Actinomycetes</taxon>
        <taxon>Actinomycetales</taxon>
        <taxon>Actinomycetaceae</taxon>
        <taxon>Actinomyces</taxon>
    </lineage>
</organism>
<dbReference type="SUPFAM" id="SSF51735">
    <property type="entry name" value="NAD(P)-binding Rossmann-fold domains"/>
    <property type="match status" value="1"/>
</dbReference>
<name>A0ABT4I7K9_9ACTO</name>
<dbReference type="InterPro" id="IPR000683">
    <property type="entry name" value="Gfo/Idh/MocA-like_OxRdtase_N"/>
</dbReference>
<evidence type="ECO:0000256" key="1">
    <source>
        <dbReference type="ARBA" id="ARBA00023002"/>
    </source>
</evidence>
<feature type="domain" description="GFO/IDH/MocA-like oxidoreductase" evidence="3">
    <location>
        <begin position="145"/>
        <end position="279"/>
    </location>
</feature>
<gene>
    <name evidence="4" type="ORF">OHJ16_03450</name>
</gene>
<dbReference type="RefSeq" id="WP_268916756.1">
    <property type="nucleotide sequence ID" value="NZ_CP124548.1"/>
</dbReference>
<reference evidence="4" key="1">
    <citation type="submission" date="2022-10" db="EMBL/GenBank/DDBJ databases">
        <title>Genome sequence of Actinomyces israelii ATCC 10048.</title>
        <authorList>
            <person name="Watt R.M."/>
            <person name="Tong W.M."/>
        </authorList>
    </citation>
    <scope>NUCLEOTIDE SEQUENCE</scope>
    <source>
        <strain evidence="4">ATCC 10048</strain>
    </source>
</reference>
<dbReference type="PANTHER" id="PTHR43818">
    <property type="entry name" value="BCDNA.GH03377"/>
    <property type="match status" value="1"/>
</dbReference>
<evidence type="ECO:0000313" key="4">
    <source>
        <dbReference type="EMBL" id="MCZ0857103.1"/>
    </source>
</evidence>
<dbReference type="Gene3D" id="3.40.50.720">
    <property type="entry name" value="NAD(P)-binding Rossmann-like Domain"/>
    <property type="match status" value="1"/>
</dbReference>
<dbReference type="Pfam" id="PF01408">
    <property type="entry name" value="GFO_IDH_MocA"/>
    <property type="match status" value="1"/>
</dbReference>
<feature type="domain" description="Gfo/Idh/MocA-like oxidoreductase N-terminal" evidence="2">
    <location>
        <begin position="9"/>
        <end position="136"/>
    </location>
</feature>
<dbReference type="InterPro" id="IPR036291">
    <property type="entry name" value="NAD(P)-bd_dom_sf"/>
</dbReference>
<proteinExistence type="predicted"/>
<evidence type="ECO:0000259" key="3">
    <source>
        <dbReference type="Pfam" id="PF22725"/>
    </source>
</evidence>
<dbReference type="EMBL" id="JAPTMY010000005">
    <property type="protein sequence ID" value="MCZ0857103.1"/>
    <property type="molecule type" value="Genomic_DNA"/>
</dbReference>
<dbReference type="Pfam" id="PF22725">
    <property type="entry name" value="GFO_IDH_MocA_C3"/>
    <property type="match status" value="1"/>
</dbReference>
<accession>A0ABT4I7K9</accession>
<evidence type="ECO:0000313" key="5">
    <source>
        <dbReference type="Proteomes" id="UP001072034"/>
    </source>
</evidence>
<comment type="caution">
    <text evidence="4">The sequence shown here is derived from an EMBL/GenBank/DDBJ whole genome shotgun (WGS) entry which is preliminary data.</text>
</comment>
<protein>
    <submittedName>
        <fullName evidence="4">Gfo/Idh/MocA family oxidoreductase</fullName>
    </submittedName>
</protein>